<reference evidence="3" key="2">
    <citation type="submission" date="2020-11" db="EMBL/GenBank/DDBJ databases">
        <title>Description of novel Gluconobacter species.</title>
        <authorList>
            <person name="Cleenwerck I."/>
            <person name="Cnockaert M."/>
            <person name="Borremans W."/>
            <person name="Wieme A.D."/>
            <person name="De Vuyst L."/>
            <person name="Vandamme P."/>
        </authorList>
    </citation>
    <scope>NUCLEOTIDE SEQUENCE</scope>
    <source>
        <strain evidence="3">LMG 1745</strain>
    </source>
</reference>
<keyword evidence="4" id="KW-1185">Reference proteome</keyword>
<gene>
    <name evidence="3" type="ORF">HKD19_04100</name>
</gene>
<feature type="domain" description="Helix-turn-helix" evidence="2">
    <location>
        <begin position="10"/>
        <end position="55"/>
    </location>
</feature>
<dbReference type="EMBL" id="JABCQH010000003">
    <property type="protein sequence ID" value="MBF0887732.1"/>
    <property type="molecule type" value="Genomic_DNA"/>
</dbReference>
<dbReference type="InterPro" id="IPR041657">
    <property type="entry name" value="HTH_17"/>
</dbReference>
<name>A0ABR9YT65_9PROT</name>
<evidence type="ECO:0000259" key="2">
    <source>
        <dbReference type="Pfam" id="PF12728"/>
    </source>
</evidence>
<evidence type="ECO:0000256" key="1">
    <source>
        <dbReference type="SAM" id="MobiDB-lite"/>
    </source>
</evidence>
<evidence type="ECO:0000313" key="3">
    <source>
        <dbReference type="EMBL" id="MBF0887732.1"/>
    </source>
</evidence>
<feature type="compositionally biased region" description="Polar residues" evidence="1">
    <location>
        <begin position="63"/>
        <end position="82"/>
    </location>
</feature>
<accession>A0ABR9YT65</accession>
<comment type="caution">
    <text evidence="3">The sequence shown here is derived from an EMBL/GenBank/DDBJ whole genome shotgun (WGS) entry which is preliminary data.</text>
</comment>
<feature type="region of interest" description="Disordered" evidence="1">
    <location>
        <begin position="62"/>
        <end position="105"/>
    </location>
</feature>
<protein>
    <submittedName>
        <fullName evidence="3">Helix-turn-helix domain-containing protein</fullName>
    </submittedName>
</protein>
<reference evidence="3" key="1">
    <citation type="submission" date="2020-04" db="EMBL/GenBank/DDBJ databases">
        <authorList>
            <person name="Sombolestani A."/>
        </authorList>
    </citation>
    <scope>NUCLEOTIDE SEQUENCE</scope>
    <source>
        <strain evidence="3">LMG 1745</strain>
    </source>
</reference>
<dbReference type="Proteomes" id="UP000662701">
    <property type="component" value="Unassembled WGS sequence"/>
</dbReference>
<organism evidence="3 4">
    <name type="scientific">Gluconobacter cadivus</name>
    <dbReference type="NCBI Taxonomy" id="2728101"/>
    <lineage>
        <taxon>Bacteria</taxon>
        <taxon>Pseudomonadati</taxon>
        <taxon>Pseudomonadota</taxon>
        <taxon>Alphaproteobacteria</taxon>
        <taxon>Acetobacterales</taxon>
        <taxon>Acetobacteraceae</taxon>
        <taxon>Gluconobacter</taxon>
    </lineage>
</organism>
<evidence type="ECO:0000313" key="4">
    <source>
        <dbReference type="Proteomes" id="UP000662701"/>
    </source>
</evidence>
<dbReference type="Pfam" id="PF12728">
    <property type="entry name" value="HTH_17"/>
    <property type="match status" value="1"/>
</dbReference>
<proteinExistence type="predicted"/>
<sequence length="105" mass="11323">MSGALLPVKLLRVTTVAERWDVSKQSVHNLIRSGKLAAISIGASKRIHPDEVAKYEKMHWHAQDQTAHPTVSPNGTAASMSNGGTGNRRSAFLSGRQTAKKPSVH</sequence>